<dbReference type="InterPro" id="IPR011834">
    <property type="entry name" value="Agluc_phsphrylas"/>
</dbReference>
<organism evidence="6 7">
    <name type="scientific">Candidatus Merdicola faecigallinarum</name>
    <dbReference type="NCBI Taxonomy" id="2840862"/>
    <lineage>
        <taxon>Bacteria</taxon>
        <taxon>Bacillati</taxon>
        <taxon>Bacillota</taxon>
        <taxon>Clostridia</taxon>
        <taxon>Candidatus Merdicola</taxon>
    </lineage>
</organism>
<evidence type="ECO:0000256" key="1">
    <source>
        <dbReference type="ARBA" id="ARBA00001275"/>
    </source>
</evidence>
<dbReference type="SUPFAM" id="SSF53756">
    <property type="entry name" value="UDP-Glycosyltransferase/glycogen phosphorylase"/>
    <property type="match status" value="1"/>
</dbReference>
<keyword evidence="4" id="KW-0663">Pyridoxal phosphate</keyword>
<dbReference type="InterPro" id="IPR024517">
    <property type="entry name" value="Glycogen_phosphorylase_DUF3417"/>
</dbReference>
<name>A0A9D1M0B9_9FIRM</name>
<dbReference type="NCBIfam" id="TIGR02094">
    <property type="entry name" value="more_P_ylases"/>
    <property type="match status" value="1"/>
</dbReference>
<dbReference type="PANTHER" id="PTHR42655">
    <property type="entry name" value="GLYCOGEN PHOSPHORYLASE"/>
    <property type="match status" value="1"/>
</dbReference>
<dbReference type="InterPro" id="IPR000811">
    <property type="entry name" value="Glyco_trans_35"/>
</dbReference>
<dbReference type="Proteomes" id="UP000824093">
    <property type="component" value="Unassembled WGS sequence"/>
</dbReference>
<dbReference type="GO" id="GO:0008184">
    <property type="term" value="F:glycogen phosphorylase activity"/>
    <property type="evidence" value="ECO:0007669"/>
    <property type="project" value="InterPro"/>
</dbReference>
<dbReference type="InterPro" id="IPR052182">
    <property type="entry name" value="Glycogen/Maltodextrin_Phosph"/>
</dbReference>
<evidence type="ECO:0000313" key="6">
    <source>
        <dbReference type="EMBL" id="HIU51316.1"/>
    </source>
</evidence>
<evidence type="ECO:0000313" key="7">
    <source>
        <dbReference type="Proteomes" id="UP000824093"/>
    </source>
</evidence>
<dbReference type="GO" id="GO:0005975">
    <property type="term" value="P:carbohydrate metabolic process"/>
    <property type="evidence" value="ECO:0007669"/>
    <property type="project" value="InterPro"/>
</dbReference>
<evidence type="ECO:0000256" key="4">
    <source>
        <dbReference type="PIRSR" id="PIRSR000460-1"/>
    </source>
</evidence>
<evidence type="ECO:0000256" key="2">
    <source>
        <dbReference type="ARBA" id="ARBA00006047"/>
    </source>
</evidence>
<comment type="similarity">
    <text evidence="2">Belongs to the glycogen phosphorylase family.</text>
</comment>
<evidence type="ECO:0000259" key="5">
    <source>
        <dbReference type="Pfam" id="PF11897"/>
    </source>
</evidence>
<gene>
    <name evidence="6" type="primary">glgP</name>
    <name evidence="6" type="ORF">IAB70_01625</name>
</gene>
<sequence length="856" mass="98459">MYVFNKITVNPQLPKRIEKLTEIANNLWWSWNTEFLKLFKEIDLDLWESSGKNPVKFLKLVSQDKLENAIKDEEFLKKYDKEVADFEGYMNNKDTWFARNYPNHKNDLIAYFSAEYGLDEILPIYSGGLGILSGDHLKSASDLGLPFVAVGLLYKNGYFHQKINGFGVQETEYHNIDLANLPINPVKGENGEDLIIDVDFPERKLYLKVWYIQVGKVKLYLMDSDIDKNIAEDRVVTLRLYGGDQEMRIRQEIVLGIAGARLLKILNLKPNVYHMNEGHSAFLTLEIIRDMIKEKEVSFSIARDIATSKTLFTTHTPVPAGNDIFPVSLVDKYFASYWPQLGIKREEFLELGMKPNQGLDQGFNMGILALKIAGKKNGVSKLHGAVSRELFADVWPNIAPNESPIGYVTNGIHTCSWLAQNLKDLYNQYLIPFWQDNIHQDYIWEKIKDIPNDKLWKAHTARKEKLLKLVKENITTRLRASGIGYDEIHEITSKLNPNALTIGFARRFATYKRATLIFKDLERLTQLLNDETRPVQLIFAGKAHPADQEGQDLIRYIHDISMKPQFKGKIFVLENYNIAMSRYLISGVDVWLNNPRRPMEASGTSGQKASVNGVINFSVLDGWWAEGYNQKNGWTIGTNAEYQSYEEQDLADSESLYATLENKIIPLYYKNKNVENGVSEKWMEIMKNSIISTGGKYSTARMVVDYTKQYYMPLCDLTKEYYSDLENVTEYENWKQELYQNWKDIKINQVNNVDNVTVDAGNSIEVHCEVELPNIAKENIEAEVYYGKISENGIVEDVHIIPMTLQDANEEKRKYIYSAKIGLTTGGEYGYTFRVMPKHKMLLESSNLDLVKWITK</sequence>
<dbReference type="Pfam" id="PF00343">
    <property type="entry name" value="Phosphorylase"/>
    <property type="match status" value="1"/>
</dbReference>
<dbReference type="PANTHER" id="PTHR42655:SF1">
    <property type="entry name" value="GLYCOGEN PHOSPHORYLASE"/>
    <property type="match status" value="1"/>
</dbReference>
<accession>A0A9D1M0B9</accession>
<comment type="catalytic activity">
    <reaction evidence="1">
        <text>[(1-&gt;4)-alpha-D-glucosyl](n) + phosphate = [(1-&gt;4)-alpha-D-glucosyl](n-1) + alpha-D-glucose 1-phosphate</text>
        <dbReference type="Rhea" id="RHEA:41732"/>
        <dbReference type="Rhea" id="RHEA-COMP:9584"/>
        <dbReference type="Rhea" id="RHEA-COMP:9586"/>
        <dbReference type="ChEBI" id="CHEBI:15444"/>
        <dbReference type="ChEBI" id="CHEBI:43474"/>
        <dbReference type="ChEBI" id="CHEBI:58601"/>
        <dbReference type="EC" id="2.4.1.1"/>
    </reaction>
</comment>
<proteinExistence type="inferred from homology"/>
<dbReference type="PIRSF" id="PIRSF000460">
    <property type="entry name" value="Pprylas_GlgP"/>
    <property type="match status" value="1"/>
</dbReference>
<dbReference type="EMBL" id="DVNH01000015">
    <property type="protein sequence ID" value="HIU51316.1"/>
    <property type="molecule type" value="Genomic_DNA"/>
</dbReference>
<feature type="modified residue" description="N6-(pyridoxal phosphate)lysine" evidence="4">
    <location>
        <position position="608"/>
    </location>
</feature>
<dbReference type="GO" id="GO:0030170">
    <property type="term" value="F:pyridoxal phosphate binding"/>
    <property type="evidence" value="ECO:0007669"/>
    <property type="project" value="InterPro"/>
</dbReference>
<protein>
    <submittedName>
        <fullName evidence="6">Alpha-glucan family phosphorylase</fullName>
    </submittedName>
</protein>
<dbReference type="Pfam" id="PF11897">
    <property type="entry name" value="DUF3417"/>
    <property type="match status" value="1"/>
</dbReference>
<evidence type="ECO:0000256" key="3">
    <source>
        <dbReference type="ARBA" id="ARBA00022533"/>
    </source>
</evidence>
<comment type="caution">
    <text evidence="6">The sequence shown here is derived from an EMBL/GenBank/DDBJ whole genome shotgun (WGS) entry which is preliminary data.</text>
</comment>
<reference evidence="6" key="2">
    <citation type="journal article" date="2021" name="PeerJ">
        <title>Extensive microbial diversity within the chicken gut microbiome revealed by metagenomics and culture.</title>
        <authorList>
            <person name="Gilroy R."/>
            <person name="Ravi A."/>
            <person name="Getino M."/>
            <person name="Pursley I."/>
            <person name="Horton D.L."/>
            <person name="Alikhan N.F."/>
            <person name="Baker D."/>
            <person name="Gharbi K."/>
            <person name="Hall N."/>
            <person name="Watson M."/>
            <person name="Adriaenssens E.M."/>
            <person name="Foster-Nyarko E."/>
            <person name="Jarju S."/>
            <person name="Secka A."/>
            <person name="Antonio M."/>
            <person name="Oren A."/>
            <person name="Chaudhuri R.R."/>
            <person name="La Ragione R."/>
            <person name="Hildebrand F."/>
            <person name="Pallen M.J."/>
        </authorList>
    </citation>
    <scope>NUCLEOTIDE SEQUENCE</scope>
    <source>
        <strain evidence="6">CHK195-15760</strain>
    </source>
</reference>
<reference evidence="6" key="1">
    <citation type="submission" date="2020-10" db="EMBL/GenBank/DDBJ databases">
        <authorList>
            <person name="Gilroy R."/>
        </authorList>
    </citation>
    <scope>NUCLEOTIDE SEQUENCE</scope>
    <source>
        <strain evidence="6">CHK195-15760</strain>
    </source>
</reference>
<dbReference type="Gene3D" id="3.40.50.2000">
    <property type="entry name" value="Glycogen Phosphorylase B"/>
    <property type="match status" value="3"/>
</dbReference>
<feature type="domain" description="DUF3417" evidence="5">
    <location>
        <begin position="13"/>
        <end position="122"/>
    </location>
</feature>
<dbReference type="AlphaFoldDB" id="A0A9D1M0B9"/>
<keyword evidence="3" id="KW-0021">Allosteric enzyme</keyword>